<dbReference type="InterPro" id="IPR039425">
    <property type="entry name" value="RNA_pol_sigma-70-like"/>
</dbReference>
<dbReference type="SUPFAM" id="SSF88659">
    <property type="entry name" value="Sigma3 and sigma4 domains of RNA polymerase sigma factors"/>
    <property type="match status" value="1"/>
</dbReference>
<evidence type="ECO:0000256" key="2">
    <source>
        <dbReference type="ARBA" id="ARBA00023015"/>
    </source>
</evidence>
<dbReference type="Pfam" id="PF04545">
    <property type="entry name" value="Sigma70_r4"/>
    <property type="match status" value="1"/>
</dbReference>
<proteinExistence type="inferred from homology"/>
<dbReference type="EMBL" id="JAHBAY010000022">
    <property type="protein sequence ID" value="MBT0773969.1"/>
    <property type="molecule type" value="Genomic_DNA"/>
</dbReference>
<dbReference type="NCBIfam" id="TIGR02983">
    <property type="entry name" value="SigE-fam_strep"/>
    <property type="match status" value="1"/>
</dbReference>
<sequence>MKNRRDDEFRAFVRDHRAGLLRTAVLLTAGDRHLAEDLTQTTLTTLYVKWPVYRQARNPAAYVRRCMVNALIDEKRRPWRRERATDEVPEGALDNVYLPYDQIAADLRSEALYAALRDLPPRMRAVLVLRYFHDLSVEETAEALTCSTGTVKSQAKRALDKLRERMSDRLAPDTSGAYGA</sequence>
<evidence type="ECO:0000313" key="9">
    <source>
        <dbReference type="Proteomes" id="UP001197247"/>
    </source>
</evidence>
<dbReference type="RefSeq" id="WP_214160507.1">
    <property type="nucleotide sequence ID" value="NZ_JAHBAY010000022.1"/>
</dbReference>
<protein>
    <submittedName>
        <fullName evidence="8">SigE family RNA polymerase sigma factor</fullName>
    </submittedName>
</protein>
<dbReference type="SUPFAM" id="SSF88946">
    <property type="entry name" value="Sigma2 domain of RNA polymerase sigma factors"/>
    <property type="match status" value="1"/>
</dbReference>
<dbReference type="CDD" id="cd06171">
    <property type="entry name" value="Sigma70_r4"/>
    <property type="match status" value="1"/>
</dbReference>
<reference evidence="8 9" key="1">
    <citation type="submission" date="2021-05" db="EMBL/GenBank/DDBJ databases">
        <title>Kineosporia and Streptomyces sp. nov. two new marine actinobacteria isolated from Coral.</title>
        <authorList>
            <person name="Buangrab K."/>
            <person name="Sutthacheep M."/>
            <person name="Yeemin T."/>
            <person name="Harunari E."/>
            <person name="Igarashi Y."/>
            <person name="Kanchanasin P."/>
            <person name="Tanasupawat S."/>
            <person name="Phongsopitanun W."/>
        </authorList>
    </citation>
    <scope>NUCLEOTIDE SEQUENCE [LARGE SCALE GENOMIC DNA]</scope>
    <source>
        <strain evidence="8 9">J2-2</strain>
    </source>
</reference>
<dbReference type="InterPro" id="IPR014284">
    <property type="entry name" value="RNA_pol_sigma-70_dom"/>
</dbReference>
<dbReference type="Gene3D" id="1.10.10.10">
    <property type="entry name" value="Winged helix-like DNA-binding domain superfamily/Winged helix DNA-binding domain"/>
    <property type="match status" value="1"/>
</dbReference>
<feature type="domain" description="RNA polymerase sigma-70 region 4" evidence="7">
    <location>
        <begin position="115"/>
        <end position="164"/>
    </location>
</feature>
<evidence type="ECO:0000256" key="4">
    <source>
        <dbReference type="ARBA" id="ARBA00023125"/>
    </source>
</evidence>
<evidence type="ECO:0000256" key="5">
    <source>
        <dbReference type="ARBA" id="ARBA00023163"/>
    </source>
</evidence>
<dbReference type="Proteomes" id="UP001197247">
    <property type="component" value="Unassembled WGS sequence"/>
</dbReference>
<comment type="similarity">
    <text evidence="1">Belongs to the sigma-70 factor family. ECF subfamily.</text>
</comment>
<evidence type="ECO:0000256" key="3">
    <source>
        <dbReference type="ARBA" id="ARBA00023082"/>
    </source>
</evidence>
<name>A0ABS5TT33_9ACTN</name>
<dbReference type="InterPro" id="IPR036388">
    <property type="entry name" value="WH-like_DNA-bd_sf"/>
</dbReference>
<evidence type="ECO:0000256" key="1">
    <source>
        <dbReference type="ARBA" id="ARBA00010641"/>
    </source>
</evidence>
<dbReference type="PANTHER" id="PTHR43133:SF50">
    <property type="entry name" value="ECF RNA POLYMERASE SIGMA FACTOR SIGM"/>
    <property type="match status" value="1"/>
</dbReference>
<gene>
    <name evidence="8" type="ORF">KIH74_33805</name>
</gene>
<keyword evidence="5" id="KW-0804">Transcription</keyword>
<dbReference type="PANTHER" id="PTHR43133">
    <property type="entry name" value="RNA POLYMERASE ECF-TYPE SIGMA FACTO"/>
    <property type="match status" value="1"/>
</dbReference>
<dbReference type="InterPro" id="IPR007630">
    <property type="entry name" value="RNA_pol_sigma70_r4"/>
</dbReference>
<feature type="domain" description="RNA polymerase sigma-70 region 2" evidence="6">
    <location>
        <begin position="13"/>
        <end position="80"/>
    </location>
</feature>
<keyword evidence="4" id="KW-0238">DNA-binding</keyword>
<dbReference type="Gene3D" id="1.10.1740.10">
    <property type="match status" value="1"/>
</dbReference>
<evidence type="ECO:0000259" key="6">
    <source>
        <dbReference type="Pfam" id="PF04542"/>
    </source>
</evidence>
<organism evidence="8 9">
    <name type="scientific">Kineosporia corallincola</name>
    <dbReference type="NCBI Taxonomy" id="2835133"/>
    <lineage>
        <taxon>Bacteria</taxon>
        <taxon>Bacillati</taxon>
        <taxon>Actinomycetota</taxon>
        <taxon>Actinomycetes</taxon>
        <taxon>Kineosporiales</taxon>
        <taxon>Kineosporiaceae</taxon>
        <taxon>Kineosporia</taxon>
    </lineage>
</organism>
<dbReference type="InterPro" id="IPR014325">
    <property type="entry name" value="RNA_pol_sigma-E_actinobac"/>
</dbReference>
<dbReference type="InterPro" id="IPR013324">
    <property type="entry name" value="RNA_pol_sigma_r3/r4-like"/>
</dbReference>
<dbReference type="InterPro" id="IPR007627">
    <property type="entry name" value="RNA_pol_sigma70_r2"/>
</dbReference>
<dbReference type="NCBIfam" id="TIGR02937">
    <property type="entry name" value="sigma70-ECF"/>
    <property type="match status" value="1"/>
</dbReference>
<dbReference type="InterPro" id="IPR013325">
    <property type="entry name" value="RNA_pol_sigma_r2"/>
</dbReference>
<evidence type="ECO:0000313" key="8">
    <source>
        <dbReference type="EMBL" id="MBT0773969.1"/>
    </source>
</evidence>
<dbReference type="Pfam" id="PF04542">
    <property type="entry name" value="Sigma70_r2"/>
    <property type="match status" value="1"/>
</dbReference>
<comment type="caution">
    <text evidence="8">The sequence shown here is derived from an EMBL/GenBank/DDBJ whole genome shotgun (WGS) entry which is preliminary data.</text>
</comment>
<evidence type="ECO:0000259" key="7">
    <source>
        <dbReference type="Pfam" id="PF04545"/>
    </source>
</evidence>
<keyword evidence="3" id="KW-0731">Sigma factor</keyword>
<keyword evidence="9" id="KW-1185">Reference proteome</keyword>
<accession>A0ABS5TT33</accession>
<keyword evidence="2" id="KW-0805">Transcription regulation</keyword>